<dbReference type="PANTHER" id="PTHR10587">
    <property type="entry name" value="GLYCOSYL TRANSFERASE-RELATED"/>
    <property type="match status" value="1"/>
</dbReference>
<proteinExistence type="predicted"/>
<dbReference type="SUPFAM" id="SSF88713">
    <property type="entry name" value="Glycoside hydrolase/deacetylase"/>
    <property type="match status" value="1"/>
</dbReference>
<reference evidence="5" key="1">
    <citation type="journal article" date="2019" name="Int. J. Syst. Evol. Microbiol.">
        <title>The Global Catalogue of Microorganisms (GCM) 10K type strain sequencing project: providing services to taxonomists for standard genome sequencing and annotation.</title>
        <authorList>
            <consortium name="The Broad Institute Genomics Platform"/>
            <consortium name="The Broad Institute Genome Sequencing Center for Infectious Disease"/>
            <person name="Wu L."/>
            <person name="Ma J."/>
        </authorList>
    </citation>
    <scope>NUCLEOTIDE SEQUENCE [LARGE SCALE GENOMIC DNA]</scope>
    <source>
        <strain evidence="5">JCM 18019</strain>
    </source>
</reference>
<protein>
    <submittedName>
        <fullName evidence="4">Polysaccharide deacetylase family protein</fullName>
    </submittedName>
</protein>
<evidence type="ECO:0000313" key="4">
    <source>
        <dbReference type="EMBL" id="GAA5099922.1"/>
    </source>
</evidence>
<keyword evidence="2" id="KW-0378">Hydrolase</keyword>
<comment type="caution">
    <text evidence="4">The sequence shown here is derived from an EMBL/GenBank/DDBJ whole genome shotgun (WGS) entry which is preliminary data.</text>
</comment>
<accession>A0ABP9MST2</accession>
<gene>
    <name evidence="4" type="ORF">GCM10023210_37860</name>
</gene>
<evidence type="ECO:0000313" key="5">
    <source>
        <dbReference type="Proteomes" id="UP001500353"/>
    </source>
</evidence>
<dbReference type="EMBL" id="BAABHX010000008">
    <property type="protein sequence ID" value="GAA5099922.1"/>
    <property type="molecule type" value="Genomic_DNA"/>
</dbReference>
<dbReference type="InterPro" id="IPR050248">
    <property type="entry name" value="Polysacc_deacetylase_ArnD"/>
</dbReference>
<dbReference type="Proteomes" id="UP001500353">
    <property type="component" value="Unassembled WGS sequence"/>
</dbReference>
<dbReference type="InterPro" id="IPR011330">
    <property type="entry name" value="Glyco_hydro/deAcase_b/a-brl"/>
</dbReference>
<evidence type="ECO:0000256" key="2">
    <source>
        <dbReference type="ARBA" id="ARBA00022801"/>
    </source>
</evidence>
<organism evidence="4 5">
    <name type="scientific">Chryseobacterium ginsengisoli</name>
    <dbReference type="NCBI Taxonomy" id="363853"/>
    <lineage>
        <taxon>Bacteria</taxon>
        <taxon>Pseudomonadati</taxon>
        <taxon>Bacteroidota</taxon>
        <taxon>Flavobacteriia</taxon>
        <taxon>Flavobacteriales</taxon>
        <taxon>Weeksellaceae</taxon>
        <taxon>Chryseobacterium group</taxon>
        <taxon>Chryseobacterium</taxon>
    </lineage>
</organism>
<dbReference type="PROSITE" id="PS51677">
    <property type="entry name" value="NODB"/>
    <property type="match status" value="1"/>
</dbReference>
<dbReference type="Pfam" id="PF01522">
    <property type="entry name" value="Polysacc_deac_1"/>
    <property type="match status" value="1"/>
</dbReference>
<keyword evidence="1" id="KW-0479">Metal-binding</keyword>
<dbReference type="InterPro" id="IPR002509">
    <property type="entry name" value="NODB_dom"/>
</dbReference>
<sequence>MKSTKDFDVASKLEMLVFLETFKDIDVLNESELFKTLGVKDGSSSGVKTWKKQTQDRLVSNFKDLEADALSEVISVKANPTFPELVLATKKLSNELPENLKNWYQNSKSFYKTYILECLRLAAKSNKRTSEINTLDPTEKNGFESKDKSYLLTFDDGPTQKNGHTDKLINILKEQHLNGIFFLSGDKLQQRIAANGKNNVASMYGENWIGSHSMVHKSHQYLPDWKLQIDESNSIIKDVFDFNNKTFYFRPPYGQRSPEIINYLLKNKQPILLWNIDSQDWSEKISSQEVSSRVITLMLLWRKGIILFHDVHPKAAVAVPAINEYFKDCQIKWLKPDEIQ</sequence>
<dbReference type="PANTHER" id="PTHR10587:SF133">
    <property type="entry name" value="CHITIN DEACETYLASE 1-RELATED"/>
    <property type="match status" value="1"/>
</dbReference>
<evidence type="ECO:0000256" key="1">
    <source>
        <dbReference type="ARBA" id="ARBA00022723"/>
    </source>
</evidence>
<dbReference type="CDD" id="cd10917">
    <property type="entry name" value="CE4_NodB_like_6s_7s"/>
    <property type="match status" value="1"/>
</dbReference>
<name>A0ABP9MST2_9FLAO</name>
<keyword evidence="5" id="KW-1185">Reference proteome</keyword>
<evidence type="ECO:0000259" key="3">
    <source>
        <dbReference type="PROSITE" id="PS51677"/>
    </source>
</evidence>
<feature type="domain" description="NodB homology" evidence="3">
    <location>
        <begin position="148"/>
        <end position="337"/>
    </location>
</feature>
<dbReference type="Gene3D" id="3.20.20.370">
    <property type="entry name" value="Glycoside hydrolase/deacetylase"/>
    <property type="match status" value="1"/>
</dbReference>